<dbReference type="Pfam" id="PF12689">
    <property type="entry name" value="Acid_PPase"/>
    <property type="match status" value="1"/>
</dbReference>
<dbReference type="GO" id="GO:0003993">
    <property type="term" value="F:acid phosphatase activity"/>
    <property type="evidence" value="ECO:0007669"/>
    <property type="project" value="TreeGrafter"/>
</dbReference>
<dbReference type="PANTHER" id="PTHR17901">
    <property type="entry name" value="MAGNESIUM-DEPENDENT PHOSPHATASE 1 MDP1"/>
    <property type="match status" value="1"/>
</dbReference>
<sequence>MVKKGAVKNASPAANPPAILGDKTNTPETFIDGLPLPKLLVFDLDYTLWPFWVDTHVTPPLKAKDGNSKAVDRWGETFTFYADVPKILQDARSKSLLIGAASRTQAPELARDLLKLLHLAPGDKKALEYFDYLQMYPGSKTTHFQRLQKQSGLGFGEMLFFDDEARNRDVEALGVVMCLVRDGVTRAEVDRGRIRLSANSVIHPRAKLISTHSPVAVGEWCIVCEKASVGKLLPTGEEKEGGGEGVELGRGVVVEPGAVVEARVVGEGTVVDVGAKVGSGAVIGKHCKIGALCTVAAGEVLPDFTVVYGMNQRRRERPGLEALKMKANERHVEALRRLIPSQIAKFQAA</sequence>
<dbReference type="Proteomes" id="UP000192927">
    <property type="component" value="Unassembled WGS sequence"/>
</dbReference>
<dbReference type="SUPFAM" id="SSF51161">
    <property type="entry name" value="Trimeric LpxA-like enzymes"/>
    <property type="match status" value="1"/>
</dbReference>
<evidence type="ECO:0000256" key="1">
    <source>
        <dbReference type="SAM" id="MobiDB-lite"/>
    </source>
</evidence>
<dbReference type="Gene3D" id="3.40.50.1000">
    <property type="entry name" value="HAD superfamily/HAD-like"/>
    <property type="match status" value="1"/>
</dbReference>
<dbReference type="SFLD" id="SFLDG01129">
    <property type="entry name" value="C1.5:_HAD__Beta-PGM__Phosphata"/>
    <property type="match status" value="1"/>
</dbReference>
<name>A0A1W5CR75_9LECA</name>
<accession>A0A1W5CR75</accession>
<protein>
    <submittedName>
        <fullName evidence="2">Trimeric LpxA-like</fullName>
    </submittedName>
</protein>
<evidence type="ECO:0000313" key="2">
    <source>
        <dbReference type="EMBL" id="SLM33348.1"/>
    </source>
</evidence>
<dbReference type="InterPro" id="IPR035679">
    <property type="entry name" value="MDP-1_euk"/>
</dbReference>
<dbReference type="InterPro" id="IPR011004">
    <property type="entry name" value="Trimer_LpxA-like_sf"/>
</dbReference>
<dbReference type="PANTHER" id="PTHR17901:SF14">
    <property type="entry name" value="MAGNESIUM-DEPENDENT PHOSPHATASE 1"/>
    <property type="match status" value="1"/>
</dbReference>
<dbReference type="EMBL" id="FWEW01000026">
    <property type="protein sequence ID" value="SLM33348.1"/>
    <property type="molecule type" value="Genomic_DNA"/>
</dbReference>
<dbReference type="SFLD" id="SFLDS00003">
    <property type="entry name" value="Haloacid_Dehalogenase"/>
    <property type="match status" value="1"/>
</dbReference>
<dbReference type="SFLD" id="SFLDG01131">
    <property type="entry name" value="C1.5.2:_MDP_Like"/>
    <property type="match status" value="1"/>
</dbReference>
<evidence type="ECO:0000313" key="3">
    <source>
        <dbReference type="Proteomes" id="UP000192927"/>
    </source>
</evidence>
<organism evidence="2 3">
    <name type="scientific">Lasallia pustulata</name>
    <dbReference type="NCBI Taxonomy" id="136370"/>
    <lineage>
        <taxon>Eukaryota</taxon>
        <taxon>Fungi</taxon>
        <taxon>Dikarya</taxon>
        <taxon>Ascomycota</taxon>
        <taxon>Pezizomycotina</taxon>
        <taxon>Lecanoromycetes</taxon>
        <taxon>OSLEUM clade</taxon>
        <taxon>Umbilicariomycetidae</taxon>
        <taxon>Umbilicariales</taxon>
        <taxon>Umbilicariaceae</taxon>
        <taxon>Lasallia</taxon>
    </lineage>
</organism>
<dbReference type="SUPFAM" id="SSF56784">
    <property type="entry name" value="HAD-like"/>
    <property type="match status" value="1"/>
</dbReference>
<feature type="region of interest" description="Disordered" evidence="1">
    <location>
        <begin position="1"/>
        <end position="21"/>
    </location>
</feature>
<dbReference type="Gene3D" id="2.160.10.10">
    <property type="entry name" value="Hexapeptide repeat proteins"/>
    <property type="match status" value="1"/>
</dbReference>
<dbReference type="InterPro" id="IPR036412">
    <property type="entry name" value="HAD-like_sf"/>
</dbReference>
<reference evidence="3" key="1">
    <citation type="submission" date="2017-03" db="EMBL/GenBank/DDBJ databases">
        <authorList>
            <person name="Sharma R."/>
            <person name="Thines M."/>
        </authorList>
    </citation>
    <scope>NUCLEOTIDE SEQUENCE [LARGE SCALE GENOMIC DNA]</scope>
</reference>
<dbReference type="AlphaFoldDB" id="A0A1W5CR75"/>
<dbReference type="NCBIfam" id="TIGR01681">
    <property type="entry name" value="HAD-SF-IIIC"/>
    <property type="match status" value="1"/>
</dbReference>
<dbReference type="CDD" id="cd07501">
    <property type="entry name" value="HAD_MDP-1_like"/>
    <property type="match status" value="1"/>
</dbReference>
<dbReference type="InterPro" id="IPR023214">
    <property type="entry name" value="HAD_sf"/>
</dbReference>
<dbReference type="InterPro" id="IPR010036">
    <property type="entry name" value="MDP_1_eu_arc"/>
</dbReference>
<dbReference type="FunFam" id="3.40.50.1000:FF:000155">
    <property type="entry name" value="Putative magnesium dependent phosphatase"/>
    <property type="match status" value="1"/>
</dbReference>
<keyword evidence="3" id="KW-1185">Reference proteome</keyword>
<proteinExistence type="predicted"/>
<dbReference type="NCBIfam" id="TIGR01685">
    <property type="entry name" value="MDP-1"/>
    <property type="match status" value="1"/>
</dbReference>
<dbReference type="InterPro" id="IPR010033">
    <property type="entry name" value="HAD_SF_ppase_IIIC"/>
</dbReference>